<protein>
    <submittedName>
        <fullName evidence="1">Uncharacterized protein</fullName>
    </submittedName>
</protein>
<evidence type="ECO:0000313" key="1">
    <source>
        <dbReference type="EMBL" id="RAH69484.1"/>
    </source>
</evidence>
<name>A0ACD1H6V5_9EURO</name>
<keyword evidence="2" id="KW-1185">Reference proteome</keyword>
<dbReference type="EMBL" id="KZ824960">
    <property type="protein sequence ID" value="RAH69484.1"/>
    <property type="molecule type" value="Genomic_DNA"/>
</dbReference>
<proteinExistence type="predicted"/>
<dbReference type="Proteomes" id="UP000249661">
    <property type="component" value="Unassembled WGS sequence"/>
</dbReference>
<accession>A0ACD1H6V5</accession>
<evidence type="ECO:0000313" key="2">
    <source>
        <dbReference type="Proteomes" id="UP000249661"/>
    </source>
</evidence>
<organism evidence="1 2">
    <name type="scientific">Aspergillus aculeatinus CBS 121060</name>
    <dbReference type="NCBI Taxonomy" id="1448322"/>
    <lineage>
        <taxon>Eukaryota</taxon>
        <taxon>Fungi</taxon>
        <taxon>Dikarya</taxon>
        <taxon>Ascomycota</taxon>
        <taxon>Pezizomycotina</taxon>
        <taxon>Eurotiomycetes</taxon>
        <taxon>Eurotiomycetidae</taxon>
        <taxon>Eurotiales</taxon>
        <taxon>Aspergillaceae</taxon>
        <taxon>Aspergillus</taxon>
        <taxon>Aspergillus subgen. Circumdati</taxon>
    </lineage>
</organism>
<reference evidence="1" key="1">
    <citation type="submission" date="2018-02" db="EMBL/GenBank/DDBJ databases">
        <title>The genomes of Aspergillus section Nigri reveals drivers in fungal speciation.</title>
        <authorList>
            <consortium name="DOE Joint Genome Institute"/>
            <person name="Vesth T.C."/>
            <person name="Nybo J."/>
            <person name="Theobald S."/>
            <person name="Brandl J."/>
            <person name="Frisvad J.C."/>
            <person name="Nielsen K.F."/>
            <person name="Lyhne E.K."/>
            <person name="Kogle M.E."/>
            <person name="Kuo A."/>
            <person name="Riley R."/>
            <person name="Clum A."/>
            <person name="Nolan M."/>
            <person name="Lipzen A."/>
            <person name="Salamov A."/>
            <person name="Henrissat B."/>
            <person name="Wiebenga A."/>
            <person name="De vries R.P."/>
            <person name="Grigoriev I.V."/>
            <person name="Mortensen U.H."/>
            <person name="Andersen M.R."/>
            <person name="Baker S.E."/>
        </authorList>
    </citation>
    <scope>NUCLEOTIDE SEQUENCE</scope>
    <source>
        <strain evidence="1">CBS 121060</strain>
    </source>
</reference>
<sequence length="538" mass="59042">MLAWSEPKLLLSQKMSLLTTTLLNPRNFRLVIAALATTCILFVLLFFPPGSQISTAALDVKPAAGTSALQPSAVPSTSTVADLTPAETALLTDLTQYFTDHPIQKPYKEKYGELGRRLRIVRDWLTLAQQASNNPTTRAVYADAVEQVVRAQFPFLTHPANPTTSTQPLAHLRASFEPQSAGIVIPTSDKTVRYAAHLIGALRTVLHSSLPIQVVYAGDTDLSPAHRDLLATLAGPDPAAAPAIEFLDILTVFDDATLQLRTGGWAIKAFAALGSRFETVILADADAVFLQRPEVLLGHEAVRQRGALLFHDRLLWPHAFAGRHAWWHDQIRRPSGALNASRVWTEEYAEEGDSGLVVLDKGRVDVLVGLLHVCWQNSFEVREETTYKITYGDKESWWFGLEVAGAEYAFSPHYGGIVGWEREEAVDESGAVVPGTGGGGVCSFVIAHVDARDRLLWYNGSLLKNKGQPGMENEYQVPEKWMIDADWIKGERKQDQSCMVNGVVRDLTDEEKGILARSIELAKSLDGLVQPVQPVQPG</sequence>
<gene>
    <name evidence="1" type="ORF">BO66DRAFT_392427</name>
</gene>